<dbReference type="EMBL" id="JADNRY010000020">
    <property type="protein sequence ID" value="KAF9072996.1"/>
    <property type="molecule type" value="Genomic_DNA"/>
</dbReference>
<organism evidence="2 3">
    <name type="scientific">Rhodocollybia butyracea</name>
    <dbReference type="NCBI Taxonomy" id="206335"/>
    <lineage>
        <taxon>Eukaryota</taxon>
        <taxon>Fungi</taxon>
        <taxon>Dikarya</taxon>
        <taxon>Basidiomycota</taxon>
        <taxon>Agaricomycotina</taxon>
        <taxon>Agaricomycetes</taxon>
        <taxon>Agaricomycetidae</taxon>
        <taxon>Agaricales</taxon>
        <taxon>Marasmiineae</taxon>
        <taxon>Omphalotaceae</taxon>
        <taxon>Rhodocollybia</taxon>
    </lineage>
</organism>
<feature type="region of interest" description="Disordered" evidence="1">
    <location>
        <begin position="84"/>
        <end position="196"/>
    </location>
</feature>
<name>A0A9P5PV40_9AGAR</name>
<evidence type="ECO:0000256" key="1">
    <source>
        <dbReference type="SAM" id="MobiDB-lite"/>
    </source>
</evidence>
<feature type="compositionally biased region" description="Basic and acidic residues" evidence="1">
    <location>
        <begin position="155"/>
        <end position="184"/>
    </location>
</feature>
<evidence type="ECO:0000313" key="3">
    <source>
        <dbReference type="Proteomes" id="UP000772434"/>
    </source>
</evidence>
<dbReference type="AlphaFoldDB" id="A0A9P5PV40"/>
<evidence type="ECO:0000313" key="2">
    <source>
        <dbReference type="EMBL" id="KAF9072996.1"/>
    </source>
</evidence>
<protein>
    <submittedName>
        <fullName evidence="2">Uncharacterized protein</fullName>
    </submittedName>
</protein>
<reference evidence="2" key="1">
    <citation type="submission" date="2020-11" db="EMBL/GenBank/DDBJ databases">
        <authorList>
            <consortium name="DOE Joint Genome Institute"/>
            <person name="Ahrendt S."/>
            <person name="Riley R."/>
            <person name="Andreopoulos W."/>
            <person name="Labutti K."/>
            <person name="Pangilinan J."/>
            <person name="Ruiz-Duenas F.J."/>
            <person name="Barrasa J.M."/>
            <person name="Sanchez-Garcia M."/>
            <person name="Camarero S."/>
            <person name="Miyauchi S."/>
            <person name="Serrano A."/>
            <person name="Linde D."/>
            <person name="Babiker R."/>
            <person name="Drula E."/>
            <person name="Ayuso-Fernandez I."/>
            <person name="Pacheco R."/>
            <person name="Padilla G."/>
            <person name="Ferreira P."/>
            <person name="Barriuso J."/>
            <person name="Kellner H."/>
            <person name="Castanera R."/>
            <person name="Alfaro M."/>
            <person name="Ramirez L."/>
            <person name="Pisabarro A.G."/>
            <person name="Kuo A."/>
            <person name="Tritt A."/>
            <person name="Lipzen A."/>
            <person name="He G."/>
            <person name="Yan M."/>
            <person name="Ng V."/>
            <person name="Cullen D."/>
            <person name="Martin F."/>
            <person name="Rosso M.-N."/>
            <person name="Henrissat B."/>
            <person name="Hibbett D."/>
            <person name="Martinez A.T."/>
            <person name="Grigoriev I.V."/>
        </authorList>
    </citation>
    <scope>NUCLEOTIDE SEQUENCE</scope>
    <source>
        <strain evidence="2">AH 40177</strain>
    </source>
</reference>
<comment type="caution">
    <text evidence="2">The sequence shown here is derived from an EMBL/GenBank/DDBJ whole genome shotgun (WGS) entry which is preliminary data.</text>
</comment>
<feature type="compositionally biased region" description="Polar residues" evidence="1">
    <location>
        <begin position="113"/>
        <end position="135"/>
    </location>
</feature>
<gene>
    <name evidence="2" type="ORF">BDP27DRAFT_1417460</name>
</gene>
<keyword evidence="3" id="KW-1185">Reference proteome</keyword>
<proteinExistence type="predicted"/>
<dbReference type="Proteomes" id="UP000772434">
    <property type="component" value="Unassembled WGS sequence"/>
</dbReference>
<accession>A0A9P5PV40</accession>
<sequence length="196" mass="22310">MVMNHLPDQPTRCTEMKPIRVRFYPAFSLLPQMVSGFSEQLCVEFLLEPRELAYVRVEGPNMVNLSGTTVTPLPERATVQFPDKNNSFWLSPPTDHQHLGISNQRSRDGGSGPSHQGSNSFTPRVSDSSHTSPNKRNYGLSEPHHTRDAITTTGERSKDRHSLPPQPDSRETQKHAKRKDRDFVNNDQSLLKRIRR</sequence>